<keyword evidence="2 5" id="KW-0812">Transmembrane</keyword>
<dbReference type="InterPro" id="IPR003339">
    <property type="entry name" value="ABC/ECF_trnsptr_transmembrane"/>
</dbReference>
<organism evidence="6 7">
    <name type="scientific">Flavimobilis rhizosphaerae</name>
    <dbReference type="NCBI Taxonomy" id="2775421"/>
    <lineage>
        <taxon>Bacteria</taxon>
        <taxon>Bacillati</taxon>
        <taxon>Actinomycetota</taxon>
        <taxon>Actinomycetes</taxon>
        <taxon>Micrococcales</taxon>
        <taxon>Jonesiaceae</taxon>
        <taxon>Flavimobilis</taxon>
    </lineage>
</organism>
<feature type="transmembrane region" description="Helical" evidence="5">
    <location>
        <begin position="46"/>
        <end position="65"/>
    </location>
</feature>
<proteinExistence type="predicted"/>
<evidence type="ECO:0000313" key="6">
    <source>
        <dbReference type="EMBL" id="MBD9699801.1"/>
    </source>
</evidence>
<dbReference type="EMBL" id="JACZDF010000005">
    <property type="protein sequence ID" value="MBD9699801.1"/>
    <property type="molecule type" value="Genomic_DNA"/>
</dbReference>
<name>A0ABR9DRQ7_9MICO</name>
<dbReference type="Pfam" id="PF02361">
    <property type="entry name" value="CbiQ"/>
    <property type="match status" value="1"/>
</dbReference>
<evidence type="ECO:0000256" key="1">
    <source>
        <dbReference type="ARBA" id="ARBA00004141"/>
    </source>
</evidence>
<dbReference type="Proteomes" id="UP000642107">
    <property type="component" value="Unassembled WGS sequence"/>
</dbReference>
<feature type="transmembrane region" description="Helical" evidence="5">
    <location>
        <begin position="72"/>
        <end position="89"/>
    </location>
</feature>
<keyword evidence="3 5" id="KW-1133">Transmembrane helix</keyword>
<dbReference type="RefSeq" id="WP_192280267.1">
    <property type="nucleotide sequence ID" value="NZ_JACZDF010000005.1"/>
</dbReference>
<sequence>MSRVRVATPLGLHIPGTSVVHRAPAGLKLALLAALGTVVAFVREPLPALGLLGFVAATWLLARLPLRALRQVRGVAVLLVALGAFRWWAAGPGAAVGMVAGLSAVVLAAAVVTATTPTDEIVAVLVRGLRALARVPLLGRVVVPESFALAVALVLRTVPTLLDVAQGARDAARARGVRGPRAWLLPTLLRTVGHAVRTGEAIHARGLLDTARTS</sequence>
<gene>
    <name evidence="6" type="ORF">IGS67_09895</name>
</gene>
<comment type="subcellular location">
    <subcellularLocation>
        <location evidence="1">Membrane</location>
        <topology evidence="1">Multi-pass membrane protein</topology>
    </subcellularLocation>
</comment>
<evidence type="ECO:0000313" key="7">
    <source>
        <dbReference type="Proteomes" id="UP000642107"/>
    </source>
</evidence>
<evidence type="ECO:0000256" key="5">
    <source>
        <dbReference type="SAM" id="Phobius"/>
    </source>
</evidence>
<evidence type="ECO:0000256" key="4">
    <source>
        <dbReference type="ARBA" id="ARBA00023136"/>
    </source>
</evidence>
<comment type="caution">
    <text evidence="6">The sequence shown here is derived from an EMBL/GenBank/DDBJ whole genome shotgun (WGS) entry which is preliminary data.</text>
</comment>
<keyword evidence="4 5" id="KW-0472">Membrane</keyword>
<evidence type="ECO:0000256" key="3">
    <source>
        <dbReference type="ARBA" id="ARBA00022989"/>
    </source>
</evidence>
<feature type="transmembrane region" description="Helical" evidence="5">
    <location>
        <begin position="95"/>
        <end position="116"/>
    </location>
</feature>
<evidence type="ECO:0000256" key="2">
    <source>
        <dbReference type="ARBA" id="ARBA00022692"/>
    </source>
</evidence>
<protein>
    <submittedName>
        <fullName evidence="6">Energy-coupling factor transporter transmembrane protein EcfT</fullName>
    </submittedName>
</protein>
<keyword evidence="7" id="KW-1185">Reference proteome</keyword>
<reference evidence="6 7" key="1">
    <citation type="submission" date="2020-09" db="EMBL/GenBank/DDBJ databases">
        <title>Flavimobilis rhizosphaerae sp. nov., isolated from rhizosphere soil of Spartina alterniflora.</title>
        <authorList>
            <person name="Hanqin C."/>
        </authorList>
    </citation>
    <scope>NUCLEOTIDE SEQUENCE [LARGE SCALE GENOMIC DNA]</scope>
    <source>
        <strain evidence="6 7">GY 10621</strain>
    </source>
</reference>
<accession>A0ABR9DRQ7</accession>